<dbReference type="Pfam" id="PF13472">
    <property type="entry name" value="Lipase_GDSL_2"/>
    <property type="match status" value="1"/>
</dbReference>
<dbReference type="AlphaFoldDB" id="A0A0F7SMX4"/>
<dbReference type="EMBL" id="LN483345">
    <property type="protein sequence ID" value="CDZ98794.1"/>
    <property type="molecule type" value="Genomic_DNA"/>
</dbReference>
<dbReference type="InterPro" id="IPR036514">
    <property type="entry name" value="SGNH_hydro_sf"/>
</dbReference>
<organism evidence="3">
    <name type="scientific">Phaffia rhodozyma</name>
    <name type="common">Yeast</name>
    <name type="synonym">Xanthophyllomyces dendrorhous</name>
    <dbReference type="NCBI Taxonomy" id="264483"/>
    <lineage>
        <taxon>Eukaryota</taxon>
        <taxon>Fungi</taxon>
        <taxon>Dikarya</taxon>
        <taxon>Basidiomycota</taxon>
        <taxon>Agaricomycotina</taxon>
        <taxon>Tremellomycetes</taxon>
        <taxon>Cystofilobasidiales</taxon>
        <taxon>Mrakiaceae</taxon>
        <taxon>Phaffia</taxon>
    </lineage>
</organism>
<keyword evidence="3" id="KW-0378">Hydrolase</keyword>
<dbReference type="PANTHER" id="PTHR43695:SF2">
    <property type="entry name" value="PUTATIVE (AFU_ORTHOLOGUE AFUA_2G17250)-RELATED"/>
    <property type="match status" value="1"/>
</dbReference>
<dbReference type="PANTHER" id="PTHR43695">
    <property type="entry name" value="PUTATIVE (AFU_ORTHOLOGUE AFUA_2G17250)-RELATED"/>
    <property type="match status" value="1"/>
</dbReference>
<dbReference type="Gene3D" id="3.40.50.1110">
    <property type="entry name" value="SGNH hydrolase"/>
    <property type="match status" value="1"/>
</dbReference>
<dbReference type="InterPro" id="IPR013830">
    <property type="entry name" value="SGNH_hydro"/>
</dbReference>
<dbReference type="InterPro" id="IPR037459">
    <property type="entry name" value="RhgT-like"/>
</dbReference>
<evidence type="ECO:0000256" key="1">
    <source>
        <dbReference type="SAM" id="SignalP"/>
    </source>
</evidence>
<protein>
    <submittedName>
        <fullName evidence="3">SGNH hydrolase-type esterase domain</fullName>
    </submittedName>
</protein>
<dbReference type="SUPFAM" id="SSF52266">
    <property type="entry name" value="SGNH hydrolase"/>
    <property type="match status" value="1"/>
</dbReference>
<accession>A0A0F7SMX4</accession>
<evidence type="ECO:0000313" key="3">
    <source>
        <dbReference type="EMBL" id="CDZ98794.1"/>
    </source>
</evidence>
<dbReference type="GO" id="GO:0016787">
    <property type="term" value="F:hydrolase activity"/>
    <property type="evidence" value="ECO:0007669"/>
    <property type="project" value="UniProtKB-KW"/>
</dbReference>
<feature type="signal peptide" evidence="1">
    <location>
        <begin position="1"/>
        <end position="28"/>
    </location>
</feature>
<feature type="chain" id="PRO_5002522034" evidence="1">
    <location>
        <begin position="29"/>
        <end position="347"/>
    </location>
</feature>
<evidence type="ECO:0000259" key="2">
    <source>
        <dbReference type="Pfam" id="PF13472"/>
    </source>
</evidence>
<reference evidence="3" key="1">
    <citation type="submission" date="2014-08" db="EMBL/GenBank/DDBJ databases">
        <authorList>
            <person name="Sharma Rahul"/>
            <person name="Thines Marco"/>
        </authorList>
    </citation>
    <scope>NUCLEOTIDE SEQUENCE</scope>
</reference>
<sequence>MSLPSWVFFNHFFHSISFSLAPLRSVQFDPVCDPRYDLKITFELVNPTVRSARADSVRSGSVQFTMRLTTLPISALLNLALGCSARSNAYPFQRITTTTTTTSYNGISFVLVGDSTTHSGTLTLNSGGWAEGFCGSLTGGTFCSDRSSNGKTTGTIVSEGFWDLALADVQNETEKGNKLFVTIQFGHNDMKIAPPESMAANLTSFVHQLNNLGANPVLVTALSRRNFNNATGLIADTLGPWANATIDVAHATGSALLPLHEVSIAYLESIGQSASQILNRSPDDRTHLNLAGQFLFGRMVADLMRVFILSDSDPSPFTIDSDLSLALYTGKQYAFEPVYQPGHNATY</sequence>
<keyword evidence="1" id="KW-0732">Signal</keyword>
<name>A0A0F7SMX4_PHARH</name>
<proteinExistence type="predicted"/>
<feature type="domain" description="SGNH hydrolase-type esterase" evidence="2">
    <location>
        <begin position="112"/>
        <end position="293"/>
    </location>
</feature>